<accession>A0A6L6VFB5</accession>
<dbReference type="Proteomes" id="UP000477951">
    <property type="component" value="Unassembled WGS sequence"/>
</dbReference>
<organism evidence="1 2">
    <name type="scientific">Agrobacterium vitis</name>
    <name type="common">Rhizobium vitis</name>
    <dbReference type="NCBI Taxonomy" id="373"/>
    <lineage>
        <taxon>Bacteria</taxon>
        <taxon>Pseudomonadati</taxon>
        <taxon>Pseudomonadota</taxon>
        <taxon>Alphaproteobacteria</taxon>
        <taxon>Hyphomicrobiales</taxon>
        <taxon>Rhizobiaceae</taxon>
        <taxon>Rhizobium/Agrobacterium group</taxon>
        <taxon>Agrobacterium</taxon>
    </lineage>
</organism>
<dbReference type="PROSITE" id="PS51318">
    <property type="entry name" value="TAT"/>
    <property type="match status" value="1"/>
</dbReference>
<dbReference type="RefSeq" id="WP_156614522.1">
    <property type="nucleotide sequence ID" value="NZ_WPHR01000005.1"/>
</dbReference>
<comment type="caution">
    <text evidence="1">The sequence shown here is derived from an EMBL/GenBank/DDBJ whole genome shotgun (WGS) entry which is preliminary data.</text>
</comment>
<proteinExistence type="predicted"/>
<sequence>MSNIVETNRRRFVLGLAAASAAAISEPAAAKAAENPKLVALADELPAIAQQYNAANLANQEMKIRWRDATPLAPDEISERGLSKPHLCDQAINEDIECSVLGGYLYREGEQYPRRIKLRQWDIWRELLESRRIMCQAQKAGSVADFLAAEEDVKRLKALYTKVKVYEAEYSKLREAAIAEGDRLSEIKLTALTAFARHVDAIIAEDDRTMEGLVIKAEALVEWSRVEKIDRALSSLNNSVDWHSSIAKSILRYAEGGNV</sequence>
<dbReference type="AlphaFoldDB" id="A0A6L6VFB5"/>
<evidence type="ECO:0000313" key="1">
    <source>
        <dbReference type="EMBL" id="MUZ72937.1"/>
    </source>
</evidence>
<evidence type="ECO:0000313" key="2">
    <source>
        <dbReference type="Proteomes" id="UP000477951"/>
    </source>
</evidence>
<dbReference type="InterPro" id="IPR006311">
    <property type="entry name" value="TAT_signal"/>
</dbReference>
<protein>
    <submittedName>
        <fullName evidence="1">Uncharacterized protein</fullName>
    </submittedName>
</protein>
<name>A0A6L6VFB5_AGRVI</name>
<dbReference type="EMBL" id="WPHR01000005">
    <property type="protein sequence ID" value="MUZ72937.1"/>
    <property type="molecule type" value="Genomic_DNA"/>
</dbReference>
<reference evidence="1 2" key="1">
    <citation type="submission" date="2019-12" db="EMBL/GenBank/DDBJ databases">
        <title>Whole-genome sequencing of Allorhizobium vitis.</title>
        <authorList>
            <person name="Gan H.M."/>
            <person name="Szegedi E."/>
            <person name="Burr T."/>
            <person name="Savka M.A."/>
        </authorList>
    </citation>
    <scope>NUCLEOTIDE SEQUENCE [LARGE SCALE GENOMIC DNA]</scope>
    <source>
        <strain evidence="1 2">CG516</strain>
    </source>
</reference>
<gene>
    <name evidence="1" type="ORF">GOZ90_09605</name>
</gene>